<dbReference type="PANTHER" id="PTHR21022:SF19">
    <property type="entry name" value="PREPHENATE DEHYDRATASE-RELATED"/>
    <property type="match status" value="1"/>
</dbReference>
<evidence type="ECO:0000256" key="14">
    <source>
        <dbReference type="ARBA" id="ARBA00023239"/>
    </source>
</evidence>
<dbReference type="EC" id="4.2.1.51" evidence="7"/>
<dbReference type="eggNOG" id="COG0077">
    <property type="taxonomic scope" value="Bacteria"/>
</dbReference>
<gene>
    <name evidence="23" type="ORF">HMPREF9444_01707</name>
</gene>
<dbReference type="HOGENOM" id="CLU_035008_1_0_6"/>
<evidence type="ECO:0000256" key="11">
    <source>
        <dbReference type="ARBA" id="ARBA00023141"/>
    </source>
</evidence>
<comment type="catalytic activity">
    <reaction evidence="1">
        <text>chorismate = prephenate</text>
        <dbReference type="Rhea" id="RHEA:13897"/>
        <dbReference type="ChEBI" id="CHEBI:29748"/>
        <dbReference type="ChEBI" id="CHEBI:29934"/>
        <dbReference type="EC" id="5.4.99.5"/>
    </reaction>
</comment>
<evidence type="ECO:0000256" key="10">
    <source>
        <dbReference type="ARBA" id="ARBA00022605"/>
    </source>
</evidence>
<sequence>MLNLTECRDRIDSVDNQILELLKQRKAIADDIANYKLERDQPVTDKNREQQKLNTLMQKGSEMGLAPSLINKVFRQIMDYTVAYELCYIQDKINNKDIKRSTSVSYLGTIGTYSHLAAHKYLESYAGKFEEYGCNSFAEIVENVECGKTEYGVLPIENSSSGSINDVLDIVQMMKARIVGELFYPIDHSLLTVNGGRLEEITDIYSHPQPVTQCSNWLNIHLPNVKIHYTSASSEAMKEVIRLNDPKIAALGSKNAAKFYSLNSLVTDIANNPNNFTRFIVIAMSPIVVPGFVDAKTSIIFTTKKYTPGSLISVLNEFSKNNINLTKLHSRPRERNARETWEEIFFADVEANLDTPVMQNIMDNLKQLTGEIKILGCYPSNEIHD</sequence>
<dbReference type="Gene3D" id="3.30.70.260">
    <property type="match status" value="1"/>
</dbReference>
<dbReference type="InterPro" id="IPR036263">
    <property type="entry name" value="Chorismate_II_sf"/>
</dbReference>
<dbReference type="PROSITE" id="PS51168">
    <property type="entry name" value="CHORISMATE_MUT_2"/>
    <property type="match status" value="1"/>
</dbReference>
<feature type="domain" description="Prephenate dehydratase" evidence="21">
    <location>
        <begin position="103"/>
        <end position="284"/>
    </location>
</feature>
<dbReference type="CDD" id="cd13631">
    <property type="entry name" value="PBP2_Ct-PDT_like"/>
    <property type="match status" value="1"/>
</dbReference>
<name>E8LLT6_SUCHY</name>
<evidence type="ECO:0000313" key="24">
    <source>
        <dbReference type="Proteomes" id="UP000018458"/>
    </source>
</evidence>
<evidence type="ECO:0000256" key="2">
    <source>
        <dbReference type="ARBA" id="ARBA00002364"/>
    </source>
</evidence>
<evidence type="ECO:0000256" key="18">
    <source>
        <dbReference type="ARBA" id="ARBA00047848"/>
    </source>
</evidence>
<dbReference type="RefSeq" id="WP_009143874.1">
    <property type="nucleotide sequence ID" value="NZ_GL831045.1"/>
</dbReference>
<evidence type="ECO:0000256" key="3">
    <source>
        <dbReference type="ARBA" id="ARBA00004496"/>
    </source>
</evidence>
<keyword evidence="24" id="KW-1185">Reference proteome</keyword>
<evidence type="ECO:0000256" key="19">
    <source>
        <dbReference type="PIRSR" id="PIRSR001500-2"/>
    </source>
</evidence>
<dbReference type="GO" id="GO:0005737">
    <property type="term" value="C:cytoplasm"/>
    <property type="evidence" value="ECO:0007669"/>
    <property type="project" value="UniProtKB-SubCell"/>
</dbReference>
<comment type="catalytic activity">
    <reaction evidence="18">
        <text>prephenate + H(+) = 3-phenylpyruvate + CO2 + H2O</text>
        <dbReference type="Rhea" id="RHEA:21648"/>
        <dbReference type="ChEBI" id="CHEBI:15377"/>
        <dbReference type="ChEBI" id="CHEBI:15378"/>
        <dbReference type="ChEBI" id="CHEBI:16526"/>
        <dbReference type="ChEBI" id="CHEBI:18005"/>
        <dbReference type="ChEBI" id="CHEBI:29934"/>
        <dbReference type="EC" id="4.2.1.51"/>
    </reaction>
</comment>
<dbReference type="AlphaFoldDB" id="E8LLT6"/>
<dbReference type="PIRSF" id="PIRSF001500">
    <property type="entry name" value="Chor_mut_pdt_Ppr"/>
    <property type="match status" value="1"/>
</dbReference>
<dbReference type="InterPro" id="IPR018528">
    <property type="entry name" value="Preph_deHydtase_CS"/>
</dbReference>
<evidence type="ECO:0000256" key="5">
    <source>
        <dbReference type="ARBA" id="ARBA00004817"/>
    </source>
</evidence>
<evidence type="ECO:0000259" key="20">
    <source>
        <dbReference type="PROSITE" id="PS51168"/>
    </source>
</evidence>
<evidence type="ECO:0000259" key="21">
    <source>
        <dbReference type="PROSITE" id="PS51171"/>
    </source>
</evidence>
<dbReference type="InterPro" id="IPR002701">
    <property type="entry name" value="CM_II_prokaryot"/>
</dbReference>
<dbReference type="SUPFAM" id="SSF48600">
    <property type="entry name" value="Chorismate mutase II"/>
    <property type="match status" value="1"/>
</dbReference>
<comment type="pathway">
    <text evidence="5">Metabolic intermediate biosynthesis; prephenate biosynthesis; prephenate from chorismate: step 1/1.</text>
</comment>
<evidence type="ECO:0000259" key="22">
    <source>
        <dbReference type="PROSITE" id="PS51671"/>
    </source>
</evidence>
<dbReference type="InterPro" id="IPR002912">
    <property type="entry name" value="ACT_dom"/>
</dbReference>
<dbReference type="Pfam" id="PF01817">
    <property type="entry name" value="CM_2"/>
    <property type="match status" value="1"/>
</dbReference>
<dbReference type="InterPro" id="IPR001086">
    <property type="entry name" value="Preph_deHydtase"/>
</dbReference>
<dbReference type="SUPFAM" id="SSF53850">
    <property type="entry name" value="Periplasmic binding protein-like II"/>
    <property type="match status" value="1"/>
</dbReference>
<evidence type="ECO:0000256" key="17">
    <source>
        <dbReference type="ARBA" id="ARBA00031520"/>
    </source>
</evidence>
<evidence type="ECO:0000256" key="12">
    <source>
        <dbReference type="ARBA" id="ARBA00023222"/>
    </source>
</evidence>
<dbReference type="FunFam" id="3.40.190.10:FF:000034">
    <property type="entry name" value="Chorismate mutase/prephenate dehydratase"/>
    <property type="match status" value="1"/>
</dbReference>
<dbReference type="GO" id="GO:0004664">
    <property type="term" value="F:prephenate dehydratase activity"/>
    <property type="evidence" value="ECO:0007669"/>
    <property type="project" value="UniProtKB-EC"/>
</dbReference>
<keyword evidence="11" id="KW-0057">Aromatic amino acid biosynthesis</keyword>
<dbReference type="GO" id="GO:0004106">
    <property type="term" value="F:chorismate mutase activity"/>
    <property type="evidence" value="ECO:0007669"/>
    <property type="project" value="UniProtKB-EC"/>
</dbReference>
<comment type="function">
    <text evidence="2">Catalyzes the Claisen rearrangement of chorismate to prephenate and the decarboxylation/dehydration of prephenate to phenylpyruvate.</text>
</comment>
<comment type="caution">
    <text evidence="23">The sequence shown here is derived from an EMBL/GenBank/DDBJ whole genome shotgun (WGS) entry which is preliminary data.</text>
</comment>
<evidence type="ECO:0000256" key="1">
    <source>
        <dbReference type="ARBA" id="ARBA00000824"/>
    </source>
</evidence>
<feature type="domain" description="Chorismate mutase" evidence="20">
    <location>
        <begin position="1"/>
        <end position="89"/>
    </location>
</feature>
<keyword evidence="9" id="KW-0963">Cytoplasm</keyword>
<dbReference type="Gene3D" id="1.20.59.10">
    <property type="entry name" value="Chorismate mutase"/>
    <property type="match status" value="1"/>
</dbReference>
<dbReference type="GO" id="GO:0046417">
    <property type="term" value="P:chorismate metabolic process"/>
    <property type="evidence" value="ECO:0007669"/>
    <property type="project" value="InterPro"/>
</dbReference>
<dbReference type="Proteomes" id="UP000018458">
    <property type="component" value="Unassembled WGS sequence"/>
</dbReference>
<dbReference type="STRING" id="762983.HMPREF9444_01707"/>
<evidence type="ECO:0000256" key="16">
    <source>
        <dbReference type="ARBA" id="ARBA00031175"/>
    </source>
</evidence>
<dbReference type="InterPro" id="IPR045865">
    <property type="entry name" value="ACT-like_dom_sf"/>
</dbReference>
<dbReference type="UniPathway" id="UPA00120">
    <property type="reaction ID" value="UER00203"/>
</dbReference>
<dbReference type="InterPro" id="IPR008242">
    <property type="entry name" value="Chor_mutase/pphenate_deHydtase"/>
</dbReference>
<evidence type="ECO:0000313" key="23">
    <source>
        <dbReference type="EMBL" id="EFY06528.1"/>
    </source>
</evidence>
<evidence type="ECO:0000256" key="8">
    <source>
        <dbReference type="ARBA" id="ARBA00014401"/>
    </source>
</evidence>
<evidence type="ECO:0000256" key="13">
    <source>
        <dbReference type="ARBA" id="ARBA00023235"/>
    </source>
</evidence>
<feature type="site" description="Essential for prephenate dehydratase activity" evidence="19">
    <location>
        <position position="277"/>
    </location>
</feature>
<dbReference type="UniPathway" id="UPA00121">
    <property type="reaction ID" value="UER00345"/>
</dbReference>
<dbReference type="EC" id="5.4.99.5" evidence="6"/>
<evidence type="ECO:0000256" key="4">
    <source>
        <dbReference type="ARBA" id="ARBA00004741"/>
    </source>
</evidence>
<dbReference type="PANTHER" id="PTHR21022">
    <property type="entry name" value="PREPHENATE DEHYDRATASE P PROTEIN"/>
    <property type="match status" value="1"/>
</dbReference>
<dbReference type="CDD" id="cd04905">
    <property type="entry name" value="ACT_CM-PDT"/>
    <property type="match status" value="1"/>
</dbReference>
<evidence type="ECO:0000256" key="6">
    <source>
        <dbReference type="ARBA" id="ARBA00012404"/>
    </source>
</evidence>
<keyword evidence="12" id="KW-0584">Phenylalanine biosynthesis</keyword>
<dbReference type="OrthoDB" id="9802281at2"/>
<dbReference type="NCBIfam" id="NF008865">
    <property type="entry name" value="PRK11898.1"/>
    <property type="match status" value="1"/>
</dbReference>
<dbReference type="Gene3D" id="3.40.190.10">
    <property type="entry name" value="Periplasmic binding protein-like II"/>
    <property type="match status" value="2"/>
</dbReference>
<evidence type="ECO:0000256" key="9">
    <source>
        <dbReference type="ARBA" id="ARBA00022490"/>
    </source>
</evidence>
<evidence type="ECO:0000256" key="7">
    <source>
        <dbReference type="ARBA" id="ARBA00013147"/>
    </source>
</evidence>
<dbReference type="PROSITE" id="PS00857">
    <property type="entry name" value="PREPHENATE_DEHYDR_1"/>
    <property type="match status" value="1"/>
</dbReference>
<evidence type="ECO:0000256" key="15">
    <source>
        <dbReference type="ARBA" id="ARBA00023268"/>
    </source>
</evidence>
<dbReference type="GO" id="GO:0009094">
    <property type="term" value="P:L-phenylalanine biosynthetic process"/>
    <property type="evidence" value="ECO:0007669"/>
    <property type="project" value="UniProtKB-UniPathway"/>
</dbReference>
<dbReference type="SUPFAM" id="SSF55021">
    <property type="entry name" value="ACT-like"/>
    <property type="match status" value="1"/>
</dbReference>
<dbReference type="InterPro" id="IPR036979">
    <property type="entry name" value="CM_dom_sf"/>
</dbReference>
<accession>E8LLT6</accession>
<protein>
    <recommendedName>
        <fullName evidence="8">Bifunctional chorismate mutase/prephenate dehydratase</fullName>
        <ecNumber evidence="7">4.2.1.51</ecNumber>
        <ecNumber evidence="6">5.4.99.5</ecNumber>
    </recommendedName>
    <alternativeName>
        <fullName evidence="17">Chorismate mutase-prephenate dehydratase</fullName>
    </alternativeName>
    <alternativeName>
        <fullName evidence="16">p-protein</fullName>
    </alternativeName>
</protein>
<keyword evidence="14 23" id="KW-0456">Lyase</keyword>
<comment type="pathway">
    <text evidence="4">Amino-acid biosynthesis; L-phenylalanine biosynthesis; phenylpyruvate from prephenate: step 1/1.</text>
</comment>
<dbReference type="EMBL" id="AEVO01000114">
    <property type="protein sequence ID" value="EFY06528.1"/>
    <property type="molecule type" value="Genomic_DNA"/>
</dbReference>
<keyword evidence="15" id="KW-0511">Multifunctional enzyme</keyword>
<dbReference type="SMART" id="SM00830">
    <property type="entry name" value="CM_2"/>
    <property type="match status" value="1"/>
</dbReference>
<dbReference type="Pfam" id="PF00800">
    <property type="entry name" value="PDT"/>
    <property type="match status" value="1"/>
</dbReference>
<dbReference type="PROSITE" id="PS51171">
    <property type="entry name" value="PREPHENATE_DEHYDR_3"/>
    <property type="match status" value="1"/>
</dbReference>
<dbReference type="PROSITE" id="PS51671">
    <property type="entry name" value="ACT"/>
    <property type="match status" value="1"/>
</dbReference>
<feature type="domain" description="ACT" evidence="22">
    <location>
        <begin position="299"/>
        <end position="379"/>
    </location>
</feature>
<reference evidence="23 24" key="1">
    <citation type="submission" date="2011-01" db="EMBL/GenBank/DDBJ databases">
        <authorList>
            <person name="Weinstock G."/>
            <person name="Sodergren E."/>
            <person name="Clifton S."/>
            <person name="Fulton L."/>
            <person name="Fulton B."/>
            <person name="Courtney L."/>
            <person name="Fronick C."/>
            <person name="Harrison M."/>
            <person name="Strong C."/>
            <person name="Farmer C."/>
            <person name="Delahaunty K."/>
            <person name="Markovic C."/>
            <person name="Hall O."/>
            <person name="Minx P."/>
            <person name="Tomlinson C."/>
            <person name="Mitreva M."/>
            <person name="Hou S."/>
            <person name="Chen J."/>
            <person name="Wollam A."/>
            <person name="Pepin K.H."/>
            <person name="Johnson M."/>
            <person name="Bhonagiri V."/>
            <person name="Zhang X."/>
            <person name="Suruliraj S."/>
            <person name="Warren W."/>
            <person name="Chinwalla A."/>
            <person name="Mardis E.R."/>
            <person name="Wilson R.K."/>
        </authorList>
    </citation>
    <scope>NUCLEOTIDE SEQUENCE [LARGE SCALE GENOMIC DNA]</scope>
    <source>
        <strain evidence="24">DSM 22608 / JCM 16073 / KCTC 15190 / YIT 12066</strain>
    </source>
</reference>
<proteinExistence type="predicted"/>
<keyword evidence="10" id="KW-0028">Amino-acid biosynthesis</keyword>
<organism evidence="23 24">
    <name type="scientific">Succinatimonas hippei (strain DSM 22608 / JCM 16073 / KCTC 15190 / YIT 12066)</name>
    <dbReference type="NCBI Taxonomy" id="762983"/>
    <lineage>
        <taxon>Bacteria</taxon>
        <taxon>Pseudomonadati</taxon>
        <taxon>Pseudomonadota</taxon>
        <taxon>Gammaproteobacteria</taxon>
        <taxon>Aeromonadales</taxon>
        <taxon>Succinivibrionaceae</taxon>
        <taxon>Succinatimonas</taxon>
    </lineage>
</organism>
<keyword evidence="13" id="KW-0413">Isomerase</keyword>
<comment type="subcellular location">
    <subcellularLocation>
        <location evidence="3">Cytoplasm</location>
    </subcellularLocation>
</comment>